<dbReference type="KEGG" id="aaqu:D3M96_09675"/>
<evidence type="ECO:0008006" key="4">
    <source>
        <dbReference type="Google" id="ProtNLM"/>
    </source>
</evidence>
<dbReference type="PROSITE" id="PS51257">
    <property type="entry name" value="PROKAR_LIPOPROTEIN"/>
    <property type="match status" value="1"/>
</dbReference>
<dbReference type="EMBL" id="CP032153">
    <property type="protein sequence ID" value="AYN22745.1"/>
    <property type="molecule type" value="Genomic_DNA"/>
</dbReference>
<sequence>MHTVIKIAAMSSVIVLLAACGSAKDANKSNFSTAIQTYLDTQKGLCAAIPAKGSPFTLSNRDTIGSSKKRADALVEAGLLSKRDTEVKAMFGDKMEPGSEYQLTEVGQKFLVPNGANTMGGHDAFCTGKFTVVAVDNFTEPSDMMGVKVSQVNYRFKLEDAEDWARSEEIGANYRNFAERAKAEEISGKAALILTNDGWMHERLFKRG</sequence>
<keyword evidence="1" id="KW-0732">Signal</keyword>
<feature type="signal peptide" evidence="1">
    <location>
        <begin position="1"/>
        <end position="18"/>
    </location>
</feature>
<organism evidence="2 3">
    <name type="scientific">Alcaligenes aquatilis</name>
    <dbReference type="NCBI Taxonomy" id="323284"/>
    <lineage>
        <taxon>Bacteria</taxon>
        <taxon>Pseudomonadati</taxon>
        <taxon>Pseudomonadota</taxon>
        <taxon>Betaproteobacteria</taxon>
        <taxon>Burkholderiales</taxon>
        <taxon>Alcaligenaceae</taxon>
        <taxon>Alcaligenes</taxon>
    </lineage>
</organism>
<dbReference type="RefSeq" id="WP_121740109.1">
    <property type="nucleotide sequence ID" value="NZ_CP032153.1"/>
</dbReference>
<dbReference type="OrthoDB" id="8637570at2"/>
<name>A0A3G2I0B1_9BURK</name>
<gene>
    <name evidence="2" type="ORF">D3M96_09675</name>
</gene>
<dbReference type="Proteomes" id="UP000268070">
    <property type="component" value="Chromosome"/>
</dbReference>
<dbReference type="AlphaFoldDB" id="A0A3G2I0B1"/>
<protein>
    <recommendedName>
        <fullName evidence="4">Lipoprotein</fullName>
    </recommendedName>
</protein>
<reference evidence="2 3" key="1">
    <citation type="submission" date="2018-09" db="EMBL/GenBank/DDBJ databases">
        <title>Complete genome sequence of the hydrocarbonoclastic bacterium Alcaligenes aquatilis QD168, isolated from a crude-oil polluted marine sediment of Central Chile.</title>
        <authorList>
            <person name="Duran R.E."/>
            <person name="Barra B."/>
            <person name="Salva-Serra F."/>
            <person name="Mendez V."/>
            <person name="Moore E.R.B."/>
            <person name="Seeger M."/>
        </authorList>
    </citation>
    <scope>NUCLEOTIDE SEQUENCE [LARGE SCALE GENOMIC DNA]</scope>
    <source>
        <strain evidence="2 3">QD168</strain>
    </source>
</reference>
<evidence type="ECO:0000313" key="3">
    <source>
        <dbReference type="Proteomes" id="UP000268070"/>
    </source>
</evidence>
<feature type="chain" id="PRO_5018050475" description="Lipoprotein" evidence="1">
    <location>
        <begin position="19"/>
        <end position="208"/>
    </location>
</feature>
<accession>A0A3G2I0B1</accession>
<evidence type="ECO:0000313" key="2">
    <source>
        <dbReference type="EMBL" id="AYN22745.1"/>
    </source>
</evidence>
<proteinExistence type="predicted"/>
<evidence type="ECO:0000256" key="1">
    <source>
        <dbReference type="SAM" id="SignalP"/>
    </source>
</evidence>